<evidence type="ECO:0000313" key="2">
    <source>
        <dbReference type="Proteomes" id="UP000256530"/>
    </source>
</evidence>
<organism evidence="1 2">
    <name type="scientific">Bacillus mycoides</name>
    <dbReference type="NCBI Taxonomy" id="1405"/>
    <lineage>
        <taxon>Bacteria</taxon>
        <taxon>Bacillati</taxon>
        <taxon>Bacillota</taxon>
        <taxon>Bacilli</taxon>
        <taxon>Bacillales</taxon>
        <taxon>Bacillaceae</taxon>
        <taxon>Bacillus</taxon>
        <taxon>Bacillus cereus group</taxon>
    </lineage>
</organism>
<dbReference type="Proteomes" id="UP000256530">
    <property type="component" value="Unassembled WGS sequence"/>
</dbReference>
<dbReference type="RefSeq" id="WP_113938579.1">
    <property type="nucleotide sequence ID" value="NZ_QTTY01000043.1"/>
</dbReference>
<evidence type="ECO:0000313" key="1">
    <source>
        <dbReference type="EMBL" id="REF18330.1"/>
    </source>
</evidence>
<sequence length="278" mass="32853">MGITLLDTLKNFIDFINPEGAKSKEIQENITRSHIDATNIYCRNINELSAQFNIEQAYKVEIRAYNADKKEENYHLHLQKYTNLSHLKKAFLNGMGELHLLDLEEKIKILPSTYIFNEHNIKYKAIDTRKLVPDFLYTLDDEEYCVTLKPIHTATSKKELQYELQNLYKTLYLSLNKEIDIDSDFQTSTCYESKHFLRYFRLNQNSLFLVVEDLKGNVHHHTFKNIEEIKHGLSGGGTQLKFWIYMHGDTYRFYLPYDETTFKTTQVPLDQEIFKLVI</sequence>
<protein>
    <submittedName>
        <fullName evidence="1">Uncharacterized protein</fullName>
    </submittedName>
</protein>
<dbReference type="EMBL" id="QTTY01000043">
    <property type="protein sequence ID" value="REF18330.1"/>
    <property type="molecule type" value="Genomic_DNA"/>
</dbReference>
<name>A0A3D9TQQ4_BACMY</name>
<proteinExistence type="predicted"/>
<accession>A0A3D9TQQ4</accession>
<comment type="caution">
    <text evidence="1">The sequence shown here is derived from an EMBL/GenBank/DDBJ whole genome shotgun (WGS) entry which is preliminary data.</text>
</comment>
<reference evidence="1 2" key="1">
    <citation type="submission" date="2018-08" db="EMBL/GenBank/DDBJ databases">
        <title>Freshwater and sediment microbial communities from various areas in North America, analyzing microbe dynamics in response to fracking.</title>
        <authorList>
            <person name="Lamendella R."/>
        </authorList>
    </citation>
    <scope>NUCLEOTIDE SEQUENCE [LARGE SCALE GENOMIC DNA]</scope>
    <source>
        <strain evidence="1 2">DB-1</strain>
    </source>
</reference>
<dbReference type="AlphaFoldDB" id="A0A3D9TQQ4"/>
<gene>
    <name evidence="1" type="ORF">DET55_14333</name>
</gene>